<dbReference type="Gramene" id="TKV92822">
    <property type="protein sequence ID" value="TKV92822"/>
    <property type="gene ID" value="SEVIR_9G185900v2"/>
</dbReference>
<reference evidence="3" key="1">
    <citation type="submission" date="2019-03" db="EMBL/GenBank/DDBJ databases">
        <title>WGS assembly of Setaria viridis.</title>
        <authorList>
            <person name="Huang P."/>
            <person name="Jenkins J."/>
            <person name="Grimwood J."/>
            <person name="Barry K."/>
            <person name="Healey A."/>
            <person name="Mamidi S."/>
            <person name="Sreedasyam A."/>
            <person name="Shu S."/>
            <person name="Feldman M."/>
            <person name="Wu J."/>
            <person name="Yu Y."/>
            <person name="Chen C."/>
            <person name="Johnson J."/>
            <person name="Rokhsar D."/>
            <person name="Baxter I."/>
            <person name="Schmutz J."/>
            <person name="Brutnell T."/>
            <person name="Kellogg E."/>
        </authorList>
    </citation>
    <scope>NUCLEOTIDE SEQUENCE [LARGE SCALE GENOMIC DNA]</scope>
</reference>
<dbReference type="SMART" id="SM00271">
    <property type="entry name" value="DnaJ"/>
    <property type="match status" value="1"/>
</dbReference>
<dbReference type="Proteomes" id="UP000298652">
    <property type="component" value="Chromosome 9"/>
</dbReference>
<sequence length="260" mass="27986">MADAATTKEEQARKAHALAEKCFLAGNVHGARQWMQSAVRLAPGLPGTAQIVAAYDVHAAAARRRPPDSWYAVLDLHPAGPTITHDDVKRQYRRLCLLVHPDKNPCAAADGAFKLVQAAWDALSAGHPPGAAPPAAATQPPQQRQQAPPPRAPPEPQTRPRPRPTVVQMPRRAAPAPARAAPRAGATRTPSYAQQATGQKPPPPTTGRRSTSPIGGRCPACGACTINGRRSFRCGSCQWSSMYNRPPDDDDDDFFEEDYY</sequence>
<evidence type="ECO:0000313" key="4">
    <source>
        <dbReference type="Proteomes" id="UP000298652"/>
    </source>
</evidence>
<organism evidence="3 4">
    <name type="scientific">Setaria viridis</name>
    <name type="common">Green bristlegrass</name>
    <name type="synonym">Setaria italica subsp. viridis</name>
    <dbReference type="NCBI Taxonomy" id="4556"/>
    <lineage>
        <taxon>Eukaryota</taxon>
        <taxon>Viridiplantae</taxon>
        <taxon>Streptophyta</taxon>
        <taxon>Embryophyta</taxon>
        <taxon>Tracheophyta</taxon>
        <taxon>Spermatophyta</taxon>
        <taxon>Magnoliopsida</taxon>
        <taxon>Liliopsida</taxon>
        <taxon>Poales</taxon>
        <taxon>Poaceae</taxon>
        <taxon>PACMAD clade</taxon>
        <taxon>Panicoideae</taxon>
        <taxon>Panicodae</taxon>
        <taxon>Paniceae</taxon>
        <taxon>Cenchrinae</taxon>
        <taxon>Setaria</taxon>
    </lineage>
</organism>
<dbReference type="EMBL" id="CM016560">
    <property type="protein sequence ID" value="TKV92822.1"/>
    <property type="molecule type" value="Genomic_DNA"/>
</dbReference>
<dbReference type="InterPro" id="IPR036869">
    <property type="entry name" value="J_dom_sf"/>
</dbReference>
<dbReference type="Gene3D" id="1.10.287.110">
    <property type="entry name" value="DnaJ domain"/>
    <property type="match status" value="1"/>
</dbReference>
<protein>
    <recommendedName>
        <fullName evidence="2">J domain-containing protein</fullName>
    </recommendedName>
</protein>
<dbReference type="GO" id="GO:0005783">
    <property type="term" value="C:endoplasmic reticulum"/>
    <property type="evidence" value="ECO:0007669"/>
    <property type="project" value="UniProtKB-ARBA"/>
</dbReference>
<proteinExistence type="predicted"/>
<feature type="compositionally biased region" description="Acidic residues" evidence="1">
    <location>
        <begin position="248"/>
        <end position="260"/>
    </location>
</feature>
<name>A0A4U6SZ74_SETVI</name>
<feature type="domain" description="J" evidence="2">
    <location>
        <begin position="69"/>
        <end position="128"/>
    </location>
</feature>
<dbReference type="PANTHER" id="PTHR44137">
    <property type="entry name" value="BNAC03G44070D PROTEIN"/>
    <property type="match status" value="1"/>
</dbReference>
<evidence type="ECO:0000259" key="2">
    <source>
        <dbReference type="PROSITE" id="PS50076"/>
    </source>
</evidence>
<dbReference type="SUPFAM" id="SSF46565">
    <property type="entry name" value="Chaperone J-domain"/>
    <property type="match status" value="1"/>
</dbReference>
<feature type="region of interest" description="Disordered" evidence="1">
    <location>
        <begin position="239"/>
        <end position="260"/>
    </location>
</feature>
<evidence type="ECO:0000313" key="3">
    <source>
        <dbReference type="EMBL" id="TKV92822.1"/>
    </source>
</evidence>
<feature type="compositionally biased region" description="Low complexity" evidence="1">
    <location>
        <begin position="133"/>
        <end position="146"/>
    </location>
</feature>
<dbReference type="PROSITE" id="PS50076">
    <property type="entry name" value="DNAJ_2"/>
    <property type="match status" value="1"/>
</dbReference>
<dbReference type="CDD" id="cd06257">
    <property type="entry name" value="DnaJ"/>
    <property type="match status" value="1"/>
</dbReference>
<feature type="region of interest" description="Disordered" evidence="1">
    <location>
        <begin position="124"/>
        <end position="218"/>
    </location>
</feature>
<dbReference type="OMA" id="MSCHRSP"/>
<gene>
    <name evidence="3" type="ORF">SEVIR_9G185900v2</name>
</gene>
<evidence type="ECO:0000256" key="1">
    <source>
        <dbReference type="SAM" id="MobiDB-lite"/>
    </source>
</evidence>
<dbReference type="AlphaFoldDB" id="A0A4U6SZ74"/>
<feature type="compositionally biased region" description="Pro residues" evidence="1">
    <location>
        <begin position="147"/>
        <end position="159"/>
    </location>
</feature>
<feature type="compositionally biased region" description="Low complexity" evidence="1">
    <location>
        <begin position="164"/>
        <end position="190"/>
    </location>
</feature>
<accession>A0A4U6SZ74</accession>
<dbReference type="PANTHER" id="PTHR44137:SF53">
    <property type="entry name" value="DNAJ DOMAIN CONTAINING PROTEIN, EXPRESSED"/>
    <property type="match status" value="1"/>
</dbReference>
<dbReference type="InterPro" id="IPR001623">
    <property type="entry name" value="DnaJ_domain"/>
</dbReference>
<keyword evidence="4" id="KW-1185">Reference proteome</keyword>
<dbReference type="Pfam" id="PF00226">
    <property type="entry name" value="DnaJ"/>
    <property type="match status" value="1"/>
</dbReference>